<feature type="compositionally biased region" description="Basic and acidic residues" evidence="2">
    <location>
        <begin position="335"/>
        <end position="353"/>
    </location>
</feature>
<dbReference type="GO" id="GO:0001522">
    <property type="term" value="P:pseudouridine synthesis"/>
    <property type="evidence" value="ECO:0007669"/>
    <property type="project" value="InterPro"/>
</dbReference>
<dbReference type="SUPFAM" id="SSF55120">
    <property type="entry name" value="Pseudouridine synthase"/>
    <property type="match status" value="1"/>
</dbReference>
<dbReference type="EMBL" id="CDMZ01005727">
    <property type="protein sequence ID" value="CEM53803.1"/>
    <property type="molecule type" value="Genomic_DNA"/>
</dbReference>
<gene>
    <name evidence="3" type="ORF">Cvel_12268</name>
</gene>
<dbReference type="PhylomeDB" id="A0A0G4I9G9"/>
<dbReference type="VEuPathDB" id="CryptoDB:Cvel_12268"/>
<feature type="region of interest" description="Disordered" evidence="2">
    <location>
        <begin position="307"/>
        <end position="353"/>
    </location>
</feature>
<dbReference type="GO" id="GO:0003723">
    <property type="term" value="F:RNA binding"/>
    <property type="evidence" value="ECO:0007669"/>
    <property type="project" value="InterPro"/>
</dbReference>
<dbReference type="PANTHER" id="PTHR47683">
    <property type="entry name" value="PSEUDOURIDINE SYNTHASE FAMILY PROTEIN-RELATED"/>
    <property type="match status" value="1"/>
</dbReference>
<evidence type="ECO:0000256" key="1">
    <source>
        <dbReference type="ARBA" id="ARBA00023235"/>
    </source>
</evidence>
<keyword evidence="1" id="KW-0413">Isomerase</keyword>
<accession>A0A0G4I9G9</accession>
<organism evidence="3">
    <name type="scientific">Chromera velia CCMP2878</name>
    <dbReference type="NCBI Taxonomy" id="1169474"/>
    <lineage>
        <taxon>Eukaryota</taxon>
        <taxon>Sar</taxon>
        <taxon>Alveolata</taxon>
        <taxon>Colpodellida</taxon>
        <taxon>Chromeraceae</taxon>
        <taxon>Chromera</taxon>
    </lineage>
</organism>
<dbReference type="InterPro" id="IPR020103">
    <property type="entry name" value="PsdUridine_synth_cat_dom_sf"/>
</dbReference>
<protein>
    <recommendedName>
        <fullName evidence="4">Pseudouridine synthase RsuA/RluA-like domain-containing protein</fullName>
    </recommendedName>
</protein>
<dbReference type="PANTHER" id="PTHR47683:SF2">
    <property type="entry name" value="RNA-BINDING S4 DOMAIN-CONTAINING PROTEIN"/>
    <property type="match status" value="1"/>
</dbReference>
<dbReference type="Gene3D" id="3.30.70.1560">
    <property type="entry name" value="Alpha-L RNA-binding motif"/>
    <property type="match status" value="1"/>
</dbReference>
<dbReference type="InterPro" id="IPR042092">
    <property type="entry name" value="PsdUridine_s_RsuA/RluB/E/F_cat"/>
</dbReference>
<evidence type="ECO:0000313" key="3">
    <source>
        <dbReference type="EMBL" id="CEM53803.1"/>
    </source>
</evidence>
<dbReference type="GO" id="GO:0009982">
    <property type="term" value="F:pseudouridine synthase activity"/>
    <property type="evidence" value="ECO:0007669"/>
    <property type="project" value="InterPro"/>
</dbReference>
<reference evidence="3" key="1">
    <citation type="submission" date="2014-11" db="EMBL/GenBank/DDBJ databases">
        <authorList>
            <person name="Otto D Thomas"/>
            <person name="Naeem Raeece"/>
        </authorList>
    </citation>
    <scope>NUCLEOTIDE SEQUENCE</scope>
</reference>
<proteinExistence type="predicted"/>
<dbReference type="InterPro" id="IPR050343">
    <property type="entry name" value="RsuA_PseudoU_synthase"/>
</dbReference>
<sequence>MREGEVTVNGQVVNADLEVPDSSLVFFRGYSVPPPPTRPTLWGARKPRGVLCTLDAKEDISTLGTLLRKGEVYDDKTQMGGFGVPHHAYMVRRLPVTAEGIVMLTNDPEFRDRLTDPLSRIQTMLHVKVHGLLPADNLRSMWHGVTVRGVYYGPVWVELMRRSWSHSWLRVRLVETGETDLRELFRTQKLEVKRIRRYAFGPYRMTDLTEGALVPLSIHPALHHLIPRREKRMALTPARGQIRVDSDSGRPLSIFEALRTRSVAVGPENLNSGAAGEGGRGTAVWEAEEAREEEEVLQEYCEARAQRERSTALRALGPELDDEGEEDESDDEEEWRTRVKIVDPQEGVDEKNS</sequence>
<dbReference type="AlphaFoldDB" id="A0A0G4I9G9"/>
<evidence type="ECO:0008006" key="4">
    <source>
        <dbReference type="Google" id="ProtNLM"/>
    </source>
</evidence>
<feature type="compositionally biased region" description="Acidic residues" evidence="2">
    <location>
        <begin position="319"/>
        <end position="334"/>
    </location>
</feature>
<dbReference type="Gene3D" id="3.30.70.580">
    <property type="entry name" value="Pseudouridine synthase I, catalytic domain, N-terminal subdomain"/>
    <property type="match status" value="1"/>
</dbReference>
<dbReference type="InterPro" id="IPR020094">
    <property type="entry name" value="TruA/RsuA/RluB/E/F_N"/>
</dbReference>
<evidence type="ECO:0000256" key="2">
    <source>
        <dbReference type="SAM" id="MobiDB-lite"/>
    </source>
</evidence>
<name>A0A0G4I9G9_9ALVE</name>